<reference evidence="2 3" key="1">
    <citation type="submission" date="2016-10" db="EMBL/GenBank/DDBJ databases">
        <authorList>
            <person name="de Groot N.N."/>
        </authorList>
    </citation>
    <scope>NUCLEOTIDE SEQUENCE [LARGE SCALE GENOMIC DNA]</scope>
    <source>
        <strain evidence="2 3">DSM 2895</strain>
    </source>
</reference>
<keyword evidence="1" id="KW-0812">Transmembrane</keyword>
<organism evidence="2 3">
    <name type="scientific">Aneurinibacillus migulanus</name>
    <name type="common">Bacillus migulanus</name>
    <dbReference type="NCBI Taxonomy" id="47500"/>
    <lineage>
        <taxon>Bacteria</taxon>
        <taxon>Bacillati</taxon>
        <taxon>Bacillota</taxon>
        <taxon>Bacilli</taxon>
        <taxon>Bacillales</taxon>
        <taxon>Paenibacillaceae</taxon>
        <taxon>Aneurinibacillus group</taxon>
        <taxon>Aneurinibacillus</taxon>
    </lineage>
</organism>
<keyword evidence="1" id="KW-0472">Membrane</keyword>
<evidence type="ECO:0000313" key="3">
    <source>
        <dbReference type="Proteomes" id="UP000182836"/>
    </source>
</evidence>
<dbReference type="RefSeq" id="WP_052812019.1">
    <property type="nucleotide sequence ID" value="NZ_BJOA01000097.1"/>
</dbReference>
<dbReference type="EMBL" id="FNED01000031">
    <property type="protein sequence ID" value="SDJ89241.1"/>
    <property type="molecule type" value="Genomic_DNA"/>
</dbReference>
<name>A0A1G8XFI9_ANEMI</name>
<feature type="transmembrane region" description="Helical" evidence="1">
    <location>
        <begin position="6"/>
        <end position="24"/>
    </location>
</feature>
<proteinExistence type="predicted"/>
<protein>
    <submittedName>
        <fullName evidence="2">Uncharacterized protein</fullName>
    </submittedName>
</protein>
<dbReference type="OrthoDB" id="2871100at2"/>
<gene>
    <name evidence="2" type="ORF">SAMN04487909_13161</name>
</gene>
<evidence type="ECO:0000256" key="1">
    <source>
        <dbReference type="SAM" id="Phobius"/>
    </source>
</evidence>
<accession>A0A1G8XFI9</accession>
<feature type="transmembrane region" description="Helical" evidence="1">
    <location>
        <begin position="31"/>
        <end position="48"/>
    </location>
</feature>
<keyword evidence="1" id="KW-1133">Transmembrane helix</keyword>
<dbReference type="AlphaFoldDB" id="A0A1G8XFI9"/>
<dbReference type="Proteomes" id="UP000182836">
    <property type="component" value="Unassembled WGS sequence"/>
</dbReference>
<sequence length="227" mass="26311">MWFIGFLSLLLIPIFIIFAIIALIRKREAKNYFIAAGFSVLVFGFAIIQSNKEEGTTEAFDKTQIEQEKKRKMSDEEIVRFKKYTAKTIKNHVFLKEAKIINGNKAQIDYASTAKVFKELSPESALTDEFILAAWKNGDMVNKVLMEAPLQVLREFPGLEEVQVNIPLEGKVHSINVSRKLVEKNFNINLDELHEDKSLDKWRTQVVDIYFNKKEREKYVQEFATVK</sequence>
<dbReference type="GeneID" id="42309432"/>
<evidence type="ECO:0000313" key="2">
    <source>
        <dbReference type="EMBL" id="SDJ89241.1"/>
    </source>
</evidence>